<dbReference type="RefSeq" id="WP_200502340.1">
    <property type="nucleotide sequence ID" value="NZ_JAEDAJ010000004.1"/>
</dbReference>
<evidence type="ECO:0000256" key="9">
    <source>
        <dbReference type="ARBA" id="ARBA00023136"/>
    </source>
</evidence>
<keyword evidence="5" id="KW-0547">Nucleotide-binding</keyword>
<dbReference type="GO" id="GO:0005524">
    <property type="term" value="F:ATP binding"/>
    <property type="evidence" value="ECO:0007669"/>
    <property type="project" value="UniProtKB-KW"/>
</dbReference>
<evidence type="ECO:0000313" key="11">
    <source>
        <dbReference type="EMBL" id="MBK0331724.1"/>
    </source>
</evidence>
<evidence type="ECO:0000256" key="4">
    <source>
        <dbReference type="ARBA" id="ARBA00022496"/>
    </source>
</evidence>
<feature type="domain" description="ABC transporter" evidence="10">
    <location>
        <begin position="13"/>
        <end position="248"/>
    </location>
</feature>
<accession>A0ABS1BAT6</accession>
<keyword evidence="12" id="KW-1185">Reference proteome</keyword>
<dbReference type="PROSITE" id="PS50893">
    <property type="entry name" value="ABC_TRANSPORTER_2"/>
    <property type="match status" value="1"/>
</dbReference>
<keyword evidence="2" id="KW-0813">Transport</keyword>
<dbReference type="PANTHER" id="PTHR42771">
    <property type="entry name" value="IRON(3+)-HYDROXAMATE IMPORT ATP-BINDING PROTEIN FHUC"/>
    <property type="match status" value="1"/>
</dbReference>
<dbReference type="InterPro" id="IPR017871">
    <property type="entry name" value="ABC_transporter-like_CS"/>
</dbReference>
<name>A0ABS1BAT6_9MICO</name>
<dbReference type="Gene3D" id="3.40.50.300">
    <property type="entry name" value="P-loop containing nucleotide triphosphate hydrolases"/>
    <property type="match status" value="1"/>
</dbReference>
<protein>
    <submittedName>
        <fullName evidence="11">ABC transporter ATP-binding protein</fullName>
    </submittedName>
</protein>
<dbReference type="SMART" id="SM00382">
    <property type="entry name" value="AAA"/>
    <property type="match status" value="1"/>
</dbReference>
<evidence type="ECO:0000256" key="6">
    <source>
        <dbReference type="ARBA" id="ARBA00022840"/>
    </source>
</evidence>
<keyword evidence="8" id="KW-0406">Ion transport</keyword>
<dbReference type="PANTHER" id="PTHR42771:SF2">
    <property type="entry name" value="IRON(3+)-HYDROXAMATE IMPORT ATP-BINDING PROTEIN FHUC"/>
    <property type="match status" value="1"/>
</dbReference>
<dbReference type="Pfam" id="PF00005">
    <property type="entry name" value="ABC_tran"/>
    <property type="match status" value="1"/>
</dbReference>
<gene>
    <name evidence="11" type="ORF">I8D64_09940</name>
</gene>
<sequence length="273" mass="28984">MSTGQESAPAPALSLEGVSVGYGEKTVLADLGLEVPAGRFTAVIGPNGCGKSTMLKAMARTLPVRSGRILLDGEPLEAQRSRAVARRLAMLPQEPVVPDGITVRGLVDRGRHPYRSALRRRLPGDGEAVDAAMAATGVAELADVQVTDLSGGQRQRVWIALVLAQQTAHVLLDEPTSFLDVAHQIEVLHLCQDMRASGRTVLAVLHDLNQAARYADELVVLHEGRLVVQGAPADVLDEQLLADVFDLDAQVAPDPQSGTPMVVPRLRQSAQAG</sequence>
<keyword evidence="3" id="KW-1003">Cell membrane</keyword>
<dbReference type="PROSITE" id="PS00211">
    <property type="entry name" value="ABC_TRANSPORTER_1"/>
    <property type="match status" value="1"/>
</dbReference>
<keyword evidence="6 11" id="KW-0067">ATP-binding</keyword>
<keyword evidence="9" id="KW-0472">Membrane</keyword>
<dbReference type="SUPFAM" id="SSF52540">
    <property type="entry name" value="P-loop containing nucleoside triphosphate hydrolases"/>
    <property type="match status" value="1"/>
</dbReference>
<dbReference type="CDD" id="cd03214">
    <property type="entry name" value="ABC_Iron-Siderophores_B12_Hemin"/>
    <property type="match status" value="1"/>
</dbReference>
<keyword evidence="4" id="KW-0410">Iron transport</keyword>
<evidence type="ECO:0000256" key="1">
    <source>
        <dbReference type="ARBA" id="ARBA00004202"/>
    </source>
</evidence>
<dbReference type="InterPro" id="IPR003439">
    <property type="entry name" value="ABC_transporter-like_ATP-bd"/>
</dbReference>
<evidence type="ECO:0000259" key="10">
    <source>
        <dbReference type="PROSITE" id="PS50893"/>
    </source>
</evidence>
<evidence type="ECO:0000313" key="12">
    <source>
        <dbReference type="Proteomes" id="UP000612352"/>
    </source>
</evidence>
<evidence type="ECO:0000256" key="5">
    <source>
        <dbReference type="ARBA" id="ARBA00022741"/>
    </source>
</evidence>
<evidence type="ECO:0000256" key="8">
    <source>
        <dbReference type="ARBA" id="ARBA00023065"/>
    </source>
</evidence>
<evidence type="ECO:0000256" key="3">
    <source>
        <dbReference type="ARBA" id="ARBA00022475"/>
    </source>
</evidence>
<comment type="subcellular location">
    <subcellularLocation>
        <location evidence="1">Cell membrane</location>
        <topology evidence="1">Peripheral membrane protein</topology>
    </subcellularLocation>
</comment>
<evidence type="ECO:0000256" key="2">
    <source>
        <dbReference type="ARBA" id="ARBA00022448"/>
    </source>
</evidence>
<dbReference type="EMBL" id="JAEDAJ010000004">
    <property type="protein sequence ID" value="MBK0331724.1"/>
    <property type="molecule type" value="Genomic_DNA"/>
</dbReference>
<comment type="caution">
    <text evidence="11">The sequence shown here is derived from an EMBL/GenBank/DDBJ whole genome shotgun (WGS) entry which is preliminary data.</text>
</comment>
<organism evidence="11 12">
    <name type="scientific">Brachybacterium halotolerans</name>
    <dbReference type="NCBI Taxonomy" id="2795215"/>
    <lineage>
        <taxon>Bacteria</taxon>
        <taxon>Bacillati</taxon>
        <taxon>Actinomycetota</taxon>
        <taxon>Actinomycetes</taxon>
        <taxon>Micrococcales</taxon>
        <taxon>Dermabacteraceae</taxon>
        <taxon>Brachybacterium</taxon>
    </lineage>
</organism>
<evidence type="ECO:0000256" key="7">
    <source>
        <dbReference type="ARBA" id="ARBA00023004"/>
    </source>
</evidence>
<proteinExistence type="predicted"/>
<keyword evidence="7" id="KW-0408">Iron</keyword>
<dbReference type="InterPro" id="IPR051535">
    <property type="entry name" value="Siderophore_ABC-ATPase"/>
</dbReference>
<reference evidence="11 12" key="1">
    <citation type="submission" date="2020-12" db="EMBL/GenBank/DDBJ databases">
        <title>Brachybacterium sp. MASK1Z-5, whole genome shotgun sequence.</title>
        <authorList>
            <person name="Tuo L."/>
        </authorList>
    </citation>
    <scope>NUCLEOTIDE SEQUENCE [LARGE SCALE GENOMIC DNA]</scope>
    <source>
        <strain evidence="11 12">MASK1Z-5</strain>
    </source>
</reference>
<dbReference type="InterPro" id="IPR027417">
    <property type="entry name" value="P-loop_NTPase"/>
</dbReference>
<dbReference type="InterPro" id="IPR003593">
    <property type="entry name" value="AAA+_ATPase"/>
</dbReference>
<dbReference type="Proteomes" id="UP000612352">
    <property type="component" value="Unassembled WGS sequence"/>
</dbReference>